<evidence type="ECO:0000256" key="1">
    <source>
        <dbReference type="SAM" id="MobiDB-lite"/>
    </source>
</evidence>
<reference evidence="2 3" key="1">
    <citation type="journal article" date="2020" name="ISME J.">
        <title>Uncovering the hidden diversity of litter-decomposition mechanisms in mushroom-forming fungi.</title>
        <authorList>
            <person name="Floudas D."/>
            <person name="Bentzer J."/>
            <person name="Ahren D."/>
            <person name="Johansson T."/>
            <person name="Persson P."/>
            <person name="Tunlid A."/>
        </authorList>
    </citation>
    <scope>NUCLEOTIDE SEQUENCE [LARGE SCALE GENOMIC DNA]</scope>
    <source>
        <strain evidence="2 3">CBS 661.87</strain>
    </source>
</reference>
<feature type="compositionally biased region" description="Polar residues" evidence="1">
    <location>
        <begin position="41"/>
        <end position="52"/>
    </location>
</feature>
<dbReference type="AlphaFoldDB" id="A0A8H5GVF1"/>
<evidence type="ECO:0000313" key="2">
    <source>
        <dbReference type="EMBL" id="KAF5371959.1"/>
    </source>
</evidence>
<name>A0A8H5GVF1_9AGAR</name>
<dbReference type="OrthoDB" id="2964865at2759"/>
<sequence>MNTRETTPGTMNRPRPYQLAELVLLNSRELRALIDKQPDQWPSSVRLNSTTNKKTHRKQLLNPDNGFSTDEPLTTDDVERTSAVVAQSLTVVLHLRSPSMLVFMAPHTRVSTVLGVIPLSRAA</sequence>
<evidence type="ECO:0000313" key="3">
    <source>
        <dbReference type="Proteomes" id="UP000565441"/>
    </source>
</evidence>
<organism evidence="2 3">
    <name type="scientific">Tricholomella constricta</name>
    <dbReference type="NCBI Taxonomy" id="117010"/>
    <lineage>
        <taxon>Eukaryota</taxon>
        <taxon>Fungi</taxon>
        <taxon>Dikarya</taxon>
        <taxon>Basidiomycota</taxon>
        <taxon>Agaricomycotina</taxon>
        <taxon>Agaricomycetes</taxon>
        <taxon>Agaricomycetidae</taxon>
        <taxon>Agaricales</taxon>
        <taxon>Tricholomatineae</taxon>
        <taxon>Lyophyllaceae</taxon>
        <taxon>Tricholomella</taxon>
    </lineage>
</organism>
<feature type="region of interest" description="Disordered" evidence="1">
    <location>
        <begin position="41"/>
        <end position="73"/>
    </location>
</feature>
<dbReference type="EMBL" id="JAACJP010000044">
    <property type="protein sequence ID" value="KAF5371959.1"/>
    <property type="molecule type" value="Genomic_DNA"/>
</dbReference>
<comment type="caution">
    <text evidence="2">The sequence shown here is derived from an EMBL/GenBank/DDBJ whole genome shotgun (WGS) entry which is preliminary data.</text>
</comment>
<accession>A0A8H5GVF1</accession>
<dbReference type="Proteomes" id="UP000565441">
    <property type="component" value="Unassembled WGS sequence"/>
</dbReference>
<proteinExistence type="predicted"/>
<keyword evidence="3" id="KW-1185">Reference proteome</keyword>
<protein>
    <submittedName>
        <fullName evidence="2">Uncharacterized protein</fullName>
    </submittedName>
</protein>
<gene>
    <name evidence="2" type="ORF">D9615_008119</name>
</gene>